<protein>
    <submittedName>
        <fullName evidence="2">Uncharacterized protein</fullName>
    </submittedName>
</protein>
<evidence type="ECO:0000313" key="3">
    <source>
        <dbReference type="Proteomes" id="UP000830671"/>
    </source>
</evidence>
<evidence type="ECO:0000313" key="2">
    <source>
        <dbReference type="EMBL" id="UQC90329.1"/>
    </source>
</evidence>
<name>A0A9Q8T6R1_9PEZI</name>
<gene>
    <name evidence="2" type="ORF">CLUP02_15859</name>
</gene>
<feature type="compositionally biased region" description="Low complexity" evidence="1">
    <location>
        <begin position="155"/>
        <end position="174"/>
    </location>
</feature>
<sequence length="174" mass="18741">MLRGAGGTESGVQTVPESQPGAHGWFLSLSHGSTWMVMIFRSRASRTLASTSASARTMSDHVGACVFPIWPPQFKRQASTTATAIIRLGRNTKTSSQVFDPPSLSNGVAVSVLYAIKLSYAYAPLTSVSKWIAIPEMALTSSRACRHHVKYQHISESSSSSPPHMFPSSSDNDL</sequence>
<dbReference type="RefSeq" id="XP_049151930.1">
    <property type="nucleotide sequence ID" value="XM_049294783.1"/>
</dbReference>
<dbReference type="AlphaFoldDB" id="A0A9Q8T6R1"/>
<proteinExistence type="predicted"/>
<dbReference type="KEGG" id="clup:CLUP02_15859"/>
<keyword evidence="3" id="KW-1185">Reference proteome</keyword>
<evidence type="ECO:0000256" key="1">
    <source>
        <dbReference type="SAM" id="MobiDB-lite"/>
    </source>
</evidence>
<organism evidence="2 3">
    <name type="scientific">Colletotrichum lupini</name>
    <dbReference type="NCBI Taxonomy" id="145971"/>
    <lineage>
        <taxon>Eukaryota</taxon>
        <taxon>Fungi</taxon>
        <taxon>Dikarya</taxon>
        <taxon>Ascomycota</taxon>
        <taxon>Pezizomycotina</taxon>
        <taxon>Sordariomycetes</taxon>
        <taxon>Hypocreomycetidae</taxon>
        <taxon>Glomerellales</taxon>
        <taxon>Glomerellaceae</taxon>
        <taxon>Colletotrichum</taxon>
        <taxon>Colletotrichum acutatum species complex</taxon>
    </lineage>
</organism>
<feature type="region of interest" description="Disordered" evidence="1">
    <location>
        <begin position="153"/>
        <end position="174"/>
    </location>
</feature>
<reference evidence="2" key="1">
    <citation type="journal article" date="2021" name="Mol. Plant Microbe Interact.">
        <title>Complete Genome Sequence of the Plant-Pathogenic Fungus Colletotrichum lupini.</title>
        <authorList>
            <person name="Baroncelli R."/>
            <person name="Pensec F."/>
            <person name="Da Lio D."/>
            <person name="Boufleur T."/>
            <person name="Vicente I."/>
            <person name="Sarrocco S."/>
            <person name="Picot A."/>
            <person name="Baraldi E."/>
            <person name="Sukno S."/>
            <person name="Thon M."/>
            <person name="Le Floch G."/>
        </authorList>
    </citation>
    <scope>NUCLEOTIDE SEQUENCE</scope>
    <source>
        <strain evidence="2">IMI 504893</strain>
    </source>
</reference>
<dbReference type="GeneID" id="73349793"/>
<accession>A0A9Q8T6R1</accession>
<dbReference type="Proteomes" id="UP000830671">
    <property type="component" value="Chromosome 8"/>
</dbReference>
<dbReference type="EMBL" id="CP019480">
    <property type="protein sequence ID" value="UQC90329.1"/>
    <property type="molecule type" value="Genomic_DNA"/>
</dbReference>